<evidence type="ECO:0000259" key="2">
    <source>
        <dbReference type="Pfam" id="PF00501"/>
    </source>
</evidence>
<dbReference type="InterPro" id="IPR050237">
    <property type="entry name" value="ATP-dep_AMP-bd_enzyme"/>
</dbReference>
<reference evidence="4" key="1">
    <citation type="submission" date="2016-12" db="EMBL/GenBank/DDBJ databases">
        <authorList>
            <person name="Rodrigo-Torres L."/>
            <person name="Arahal R.D."/>
            <person name="Lucena T."/>
        </authorList>
    </citation>
    <scope>NUCLEOTIDE SEQUENCE [LARGE SCALE GENOMIC DNA]</scope>
</reference>
<evidence type="ECO:0000256" key="1">
    <source>
        <dbReference type="ARBA" id="ARBA00022598"/>
    </source>
</evidence>
<dbReference type="RefSeq" id="WP_073583511.1">
    <property type="nucleotide sequence ID" value="NZ_AP024898.1"/>
</dbReference>
<organism evidence="3 4">
    <name type="scientific">Vibrio quintilis</name>
    <dbReference type="NCBI Taxonomy" id="1117707"/>
    <lineage>
        <taxon>Bacteria</taxon>
        <taxon>Pseudomonadati</taxon>
        <taxon>Pseudomonadota</taxon>
        <taxon>Gammaproteobacteria</taxon>
        <taxon>Vibrionales</taxon>
        <taxon>Vibrionaceae</taxon>
        <taxon>Vibrio</taxon>
    </lineage>
</organism>
<dbReference type="PANTHER" id="PTHR43767:SF8">
    <property type="entry name" value="LONG-CHAIN-FATTY-ACID--COA LIGASE"/>
    <property type="match status" value="1"/>
</dbReference>
<evidence type="ECO:0000313" key="4">
    <source>
        <dbReference type="Proteomes" id="UP000184600"/>
    </source>
</evidence>
<dbReference type="STRING" id="1117707.VQ7734_02777"/>
<protein>
    <submittedName>
        <fullName evidence="3">Long-chain-fatty-acid--CoA ligase</fullName>
        <ecNumber evidence="3">6.2.1.3</ecNumber>
    </submittedName>
</protein>
<dbReference type="EC" id="6.2.1.3" evidence="3"/>
<proteinExistence type="predicted"/>
<keyword evidence="4" id="KW-1185">Reference proteome</keyword>
<dbReference type="InterPro" id="IPR042099">
    <property type="entry name" value="ANL_N_sf"/>
</dbReference>
<dbReference type="OrthoDB" id="9803968at2"/>
<keyword evidence="1 3" id="KW-0436">Ligase</keyword>
<dbReference type="PANTHER" id="PTHR43767">
    <property type="entry name" value="LONG-CHAIN-FATTY-ACID--COA LIGASE"/>
    <property type="match status" value="1"/>
</dbReference>
<dbReference type="EMBL" id="FRFG01000031">
    <property type="protein sequence ID" value="SHO57008.1"/>
    <property type="molecule type" value="Genomic_DNA"/>
</dbReference>
<feature type="domain" description="AMP-dependent synthetase/ligase" evidence="2">
    <location>
        <begin position="10"/>
        <end position="341"/>
    </location>
</feature>
<dbReference type="Gene3D" id="3.40.50.12780">
    <property type="entry name" value="N-terminal domain of ligase-like"/>
    <property type="match status" value="1"/>
</dbReference>
<dbReference type="Pfam" id="PF00501">
    <property type="entry name" value="AMP-binding"/>
    <property type="match status" value="1"/>
</dbReference>
<dbReference type="AlphaFoldDB" id="A0A1M7YWN8"/>
<evidence type="ECO:0000313" key="3">
    <source>
        <dbReference type="EMBL" id="SHO57008.1"/>
    </source>
</evidence>
<dbReference type="SUPFAM" id="SSF56801">
    <property type="entry name" value="Acetyl-CoA synthetase-like"/>
    <property type="match status" value="1"/>
</dbReference>
<dbReference type="InterPro" id="IPR000873">
    <property type="entry name" value="AMP-dep_synth/lig_dom"/>
</dbReference>
<dbReference type="Proteomes" id="UP000184600">
    <property type="component" value="Unassembled WGS sequence"/>
</dbReference>
<gene>
    <name evidence="3" type="primary">lcfB</name>
    <name evidence="3" type="ORF">VQ7734_02777</name>
</gene>
<dbReference type="GO" id="GO:0004467">
    <property type="term" value="F:long-chain fatty acid-CoA ligase activity"/>
    <property type="evidence" value="ECO:0007669"/>
    <property type="project" value="UniProtKB-EC"/>
</dbReference>
<name>A0A1M7YWN8_9VIBR</name>
<sequence>MKSQIISALAEHAQHHGDRAAFTGRSHTGAALVLTYRQLWEQVQKYAAYFQQHSARCIAIYAENSPAWLVADLAAMYAGIPCLPVPKFFSRQQIKHVLSQTQADVLVYDQPLADFSAGSEEKICDELFIGHRALAPVSESVPVILPGTVKITFTSGSTGQPEGVCLSQQNLDEVTRSLAEAICPCEGLEKHLVMLPLSTLLENITGAYVPLYLGVTSVVPDGSSVGLRGSSQFDALQWMQMLLESRPDTMVLTPALLHALVTLSQHHAEVVSSLKFVAVGGAHVPESVLEQARRVGIPAYEGYGLSECGSVVALNTPQYDRPGSCGKVLPHVQVRIAEDGEVWVKDGIALGYLGQPFAQTWLATGDLGELDAQGHLFVRGRKKNQIITSFGRNISPEWIEAQAQRWEALRHFFVTGESQERLSAVLVTRDVQAAVEAVQALNDTLPDYAQVCQLIFIKDPETYLSFLTANQRPRRTVIEQQTQTWLKEPGLYRDTIAIITLNSTIDTLEVSL</sequence>
<accession>A0A1M7YWN8</accession>